<evidence type="ECO:0000313" key="1">
    <source>
        <dbReference type="EMBL" id="NOV52799.1"/>
    </source>
</evidence>
<proteinExistence type="predicted"/>
<sequence length="131" mass="15292">MVEVCCRVHHCPHLEILWKVLEVIFLVEALGVQHMPHAKNLQVTFQFLCHLGCRQAKPSRTLCFATLVLTLCLDAPQRLRIRWHGILFLKTGCEETSMHHHHHHHDPCSNFRSSCDVLYRPPDRHMVCCQL</sequence>
<organism evidence="1">
    <name type="scientific">Amblyomma tuberculatum</name>
    <dbReference type="NCBI Taxonomy" id="48802"/>
    <lineage>
        <taxon>Eukaryota</taxon>
        <taxon>Metazoa</taxon>
        <taxon>Ecdysozoa</taxon>
        <taxon>Arthropoda</taxon>
        <taxon>Chelicerata</taxon>
        <taxon>Arachnida</taxon>
        <taxon>Acari</taxon>
        <taxon>Parasitiformes</taxon>
        <taxon>Ixodida</taxon>
        <taxon>Ixodoidea</taxon>
        <taxon>Ixodidae</taxon>
        <taxon>Amblyomminae</taxon>
        <taxon>Amblyomma</taxon>
    </lineage>
</organism>
<accession>A0A6M2E301</accession>
<reference evidence="1" key="1">
    <citation type="submission" date="2019-12" db="EMBL/GenBank/DDBJ databases">
        <title>The sialotranscriptome of the gopher-tortoise tick, Amblyomma tuberculatum.</title>
        <authorList>
            <person name="Karim S."/>
            <person name="Andersen J."/>
            <person name="Kumar D."/>
            <person name="Adamson S."/>
            <person name="Ennen J."/>
            <person name="Qualis C.P."/>
            <person name="Ribeiro J.M.C."/>
        </authorList>
    </citation>
    <scope>NUCLEOTIDE SEQUENCE</scope>
    <source>
        <strain evidence="1">Removed</strain>
        <tissue evidence="1">Salivary glands</tissue>
    </source>
</reference>
<dbReference type="EMBL" id="GIDH01000856">
    <property type="protein sequence ID" value="NOV52799.1"/>
    <property type="molecule type" value="Transcribed_RNA"/>
</dbReference>
<dbReference type="AlphaFoldDB" id="A0A6M2E301"/>
<name>A0A6M2E301_9ACAR</name>
<protein>
    <submittedName>
        <fullName evidence="1">Putative secreted protein</fullName>
    </submittedName>
</protein>